<evidence type="ECO:0000313" key="4">
    <source>
        <dbReference type="Proteomes" id="UP001597374"/>
    </source>
</evidence>
<keyword evidence="4" id="KW-1185">Reference proteome</keyword>
<dbReference type="Pfam" id="PF01370">
    <property type="entry name" value="Epimerase"/>
    <property type="match status" value="1"/>
</dbReference>
<dbReference type="PANTHER" id="PTHR43574">
    <property type="entry name" value="EPIMERASE-RELATED"/>
    <property type="match status" value="1"/>
</dbReference>
<gene>
    <name evidence="3" type="ORF">ACFSKP_06120</name>
</gene>
<dbReference type="InterPro" id="IPR036291">
    <property type="entry name" value="NAD(P)-bd_dom_sf"/>
</dbReference>
<dbReference type="InterPro" id="IPR001509">
    <property type="entry name" value="Epimerase_deHydtase"/>
</dbReference>
<proteinExistence type="predicted"/>
<evidence type="ECO:0000256" key="1">
    <source>
        <dbReference type="ARBA" id="ARBA00023027"/>
    </source>
</evidence>
<dbReference type="Gene3D" id="3.40.50.720">
    <property type="entry name" value="NAD(P)-binding Rossmann-like Domain"/>
    <property type="match status" value="1"/>
</dbReference>
<evidence type="ECO:0000313" key="3">
    <source>
        <dbReference type="EMBL" id="MFD2245823.1"/>
    </source>
</evidence>
<dbReference type="PRINTS" id="PR01713">
    <property type="entry name" value="NUCEPIMERASE"/>
</dbReference>
<keyword evidence="1" id="KW-0520">NAD</keyword>
<name>A0ABW5CWW0_9BACT</name>
<evidence type="ECO:0000259" key="2">
    <source>
        <dbReference type="Pfam" id="PF01370"/>
    </source>
</evidence>
<organism evidence="3 4">
    <name type="scientific">Pontibacter ruber</name>
    <dbReference type="NCBI Taxonomy" id="1343895"/>
    <lineage>
        <taxon>Bacteria</taxon>
        <taxon>Pseudomonadati</taxon>
        <taxon>Bacteroidota</taxon>
        <taxon>Cytophagia</taxon>
        <taxon>Cytophagales</taxon>
        <taxon>Hymenobacteraceae</taxon>
        <taxon>Pontibacter</taxon>
    </lineage>
</organism>
<feature type="domain" description="NAD-dependent epimerase/dehydratase" evidence="2">
    <location>
        <begin position="6"/>
        <end position="255"/>
    </location>
</feature>
<dbReference type="Proteomes" id="UP001597374">
    <property type="component" value="Unassembled WGS sequence"/>
</dbReference>
<dbReference type="SUPFAM" id="SSF51735">
    <property type="entry name" value="NAD(P)-binding Rossmann-fold domains"/>
    <property type="match status" value="1"/>
</dbReference>
<dbReference type="EMBL" id="JBHUIM010000001">
    <property type="protein sequence ID" value="MFD2245823.1"/>
    <property type="molecule type" value="Genomic_DNA"/>
</dbReference>
<comment type="caution">
    <text evidence="3">The sequence shown here is derived from an EMBL/GenBank/DDBJ whole genome shotgun (WGS) entry which is preliminary data.</text>
</comment>
<dbReference type="RefSeq" id="WP_250427470.1">
    <property type="nucleotide sequence ID" value="NZ_JALPRR010000001.1"/>
</dbReference>
<protein>
    <submittedName>
        <fullName evidence="3">NAD-dependent epimerase/dehydratase family protein</fullName>
    </submittedName>
</protein>
<sequence>MSTKRILITGSAGFIGHHLMQAFRQSNHQLMGLDAINSYYEPELKYSRLAQQGFSKQSITYGSVTTSTAYQNLQFVQLDLTDDQGLESLFRKYKFDVVVQLAAQAGVRYSIDNPQVYVASNLVGFANLLEACRKYKPKHLLFASSSSVYGAGQEVPFHVDDPTDEPVSFYAATKKANEVMAYSYAHLYQIPTTGLRFFTVYGPWGRPDMATFSFTKAILEGSPIRVFNNGDMHRDFTFVDDVVAAIVKLVDTAPRKVSRKGTTKPPYKLYNIGNHKPVHLLELLAILERLLGKKALIELHPMQPGDVKTTYADVEDLIKATGFRPDTSLEEGLRQFVNWYYQYYQQQYAVAV</sequence>
<reference evidence="4" key="1">
    <citation type="journal article" date="2019" name="Int. J. Syst. Evol. Microbiol.">
        <title>The Global Catalogue of Microorganisms (GCM) 10K type strain sequencing project: providing services to taxonomists for standard genome sequencing and annotation.</title>
        <authorList>
            <consortium name="The Broad Institute Genomics Platform"/>
            <consortium name="The Broad Institute Genome Sequencing Center for Infectious Disease"/>
            <person name="Wu L."/>
            <person name="Ma J."/>
        </authorList>
    </citation>
    <scope>NUCLEOTIDE SEQUENCE [LARGE SCALE GENOMIC DNA]</scope>
    <source>
        <strain evidence="4">CGMCC 4.1782</strain>
    </source>
</reference>
<accession>A0ABW5CWW0</accession>